<reference evidence="3 4" key="1">
    <citation type="journal article" date="2023" name="Commun. Biol.">
        <title>Genome analysis of Parmales, the sister group of diatoms, reveals the evolutionary specialization of diatoms from phago-mixotrophs to photoautotrophs.</title>
        <authorList>
            <person name="Ban H."/>
            <person name="Sato S."/>
            <person name="Yoshikawa S."/>
            <person name="Yamada K."/>
            <person name="Nakamura Y."/>
            <person name="Ichinomiya M."/>
            <person name="Sato N."/>
            <person name="Blanc-Mathieu R."/>
            <person name="Endo H."/>
            <person name="Kuwata A."/>
            <person name="Ogata H."/>
        </authorList>
    </citation>
    <scope>NUCLEOTIDE SEQUENCE [LARGE SCALE GENOMIC DNA]</scope>
</reference>
<protein>
    <recommendedName>
        <fullName evidence="2">Calcineurin-like phosphoesterase domain-containing protein</fullName>
    </recommendedName>
</protein>
<dbReference type="Pfam" id="PF00149">
    <property type="entry name" value="Metallophos"/>
    <property type="match status" value="1"/>
</dbReference>
<organism evidence="3 4">
    <name type="scientific">Tetraparma gracilis</name>
    <dbReference type="NCBI Taxonomy" id="2962635"/>
    <lineage>
        <taxon>Eukaryota</taxon>
        <taxon>Sar</taxon>
        <taxon>Stramenopiles</taxon>
        <taxon>Ochrophyta</taxon>
        <taxon>Bolidophyceae</taxon>
        <taxon>Parmales</taxon>
        <taxon>Triparmaceae</taxon>
        <taxon>Tetraparma</taxon>
    </lineage>
</organism>
<dbReference type="SUPFAM" id="SSF56300">
    <property type="entry name" value="Metallo-dependent phosphatases"/>
    <property type="match status" value="1"/>
</dbReference>
<keyword evidence="1" id="KW-0732">Signal</keyword>
<evidence type="ECO:0000313" key="4">
    <source>
        <dbReference type="Proteomes" id="UP001165060"/>
    </source>
</evidence>
<sequence>MAGLSFWTPLLPLFLSFAYCALTAHNLDKYPPSFVFEEEMKAHLGESSASPIDIRVTRALGDKGYEKMRVSVISGSPTPPAAPHWDWDYSSRFVGRWLSSFDLGKSDTGCKETPLATSTGVVEADCLRLCSDSASCAFYTFEKTTCNAYSACTPVHKHGTTTTTKFQDNHLHSKIVSVEAGKPEVLSIGGVNVTLFLPEEDAPTAGIVWSDPCISGRWVGCYASNVSLPRSAEMINALAEDSSWHYWQVLGDNYYDQDGRLSKAVYDKLSLKAKSKIFYTVPGNHDLWVAGGADNSDDYDQFGHGFMQWYAQDTMGSVTGDNGFLDFSIGADDDIGNYDFNARNSGNNFLWYNKIGAVGYIGFNGASLEETEDAAFVNACSFFKNNAEVVFVLGHWNADETGSSILGVPELREKLLAYEGCDIGDRLKYMDGHTHSNYAQQEGEGEEVGFMIGGHGMAGAGQFGFAYVKNGGTGGREGTEVWYFEEWSWATTKDEDQADNYDLILNCVKENGVDGCTHLATRWL</sequence>
<dbReference type="Proteomes" id="UP001165060">
    <property type="component" value="Unassembled WGS sequence"/>
</dbReference>
<dbReference type="InterPro" id="IPR004843">
    <property type="entry name" value="Calcineurin-like_PHP"/>
</dbReference>
<feature type="signal peptide" evidence="1">
    <location>
        <begin position="1"/>
        <end position="23"/>
    </location>
</feature>
<feature type="domain" description="Calcineurin-like phosphoesterase" evidence="2">
    <location>
        <begin position="229"/>
        <end position="435"/>
    </location>
</feature>
<proteinExistence type="predicted"/>
<keyword evidence="4" id="KW-1185">Reference proteome</keyword>
<gene>
    <name evidence="3" type="ORF">TeGR_g7268</name>
</gene>
<name>A0ABQ6M3N7_9STRA</name>
<evidence type="ECO:0000259" key="2">
    <source>
        <dbReference type="Pfam" id="PF00149"/>
    </source>
</evidence>
<comment type="caution">
    <text evidence="3">The sequence shown here is derived from an EMBL/GenBank/DDBJ whole genome shotgun (WGS) entry which is preliminary data.</text>
</comment>
<dbReference type="Gene3D" id="3.60.21.10">
    <property type="match status" value="1"/>
</dbReference>
<dbReference type="EMBL" id="BRYB01002392">
    <property type="protein sequence ID" value="GMI18979.1"/>
    <property type="molecule type" value="Genomic_DNA"/>
</dbReference>
<evidence type="ECO:0000256" key="1">
    <source>
        <dbReference type="SAM" id="SignalP"/>
    </source>
</evidence>
<dbReference type="InterPro" id="IPR029052">
    <property type="entry name" value="Metallo-depent_PP-like"/>
</dbReference>
<feature type="chain" id="PRO_5045402238" description="Calcineurin-like phosphoesterase domain-containing protein" evidence="1">
    <location>
        <begin position="24"/>
        <end position="524"/>
    </location>
</feature>
<accession>A0ABQ6M3N7</accession>
<evidence type="ECO:0000313" key="3">
    <source>
        <dbReference type="EMBL" id="GMI18979.1"/>
    </source>
</evidence>